<feature type="transmembrane region" description="Helical" evidence="9">
    <location>
        <begin position="138"/>
        <end position="160"/>
    </location>
</feature>
<keyword evidence="12" id="KW-1185">Reference proteome</keyword>
<feature type="transmembrane region" description="Helical" evidence="9">
    <location>
        <begin position="59"/>
        <end position="76"/>
    </location>
</feature>
<organism evidence="11 12">
    <name type="scientific">Psychrosphaera algicola</name>
    <dbReference type="NCBI Taxonomy" id="3023714"/>
    <lineage>
        <taxon>Bacteria</taxon>
        <taxon>Pseudomonadati</taxon>
        <taxon>Pseudomonadota</taxon>
        <taxon>Gammaproteobacteria</taxon>
        <taxon>Alteromonadales</taxon>
        <taxon>Pseudoalteromonadaceae</taxon>
        <taxon>Psychrosphaera</taxon>
    </lineage>
</organism>
<evidence type="ECO:0000259" key="10">
    <source>
        <dbReference type="Pfam" id="PF04290"/>
    </source>
</evidence>
<protein>
    <recommendedName>
        <fullName evidence="9">TRAP transporter small permease protein</fullName>
    </recommendedName>
</protein>
<evidence type="ECO:0000256" key="1">
    <source>
        <dbReference type="ARBA" id="ARBA00004429"/>
    </source>
</evidence>
<feature type="domain" description="Tripartite ATP-independent periplasmic transporters DctQ component" evidence="10">
    <location>
        <begin position="33"/>
        <end position="166"/>
    </location>
</feature>
<evidence type="ECO:0000256" key="5">
    <source>
        <dbReference type="ARBA" id="ARBA00022692"/>
    </source>
</evidence>
<evidence type="ECO:0000313" key="11">
    <source>
        <dbReference type="EMBL" id="MDC2889416.1"/>
    </source>
</evidence>
<keyword evidence="6 9" id="KW-1133">Transmembrane helix</keyword>
<keyword evidence="7 9" id="KW-0472">Membrane</keyword>
<feature type="transmembrane region" description="Helical" evidence="9">
    <location>
        <begin position="26"/>
        <end position="47"/>
    </location>
</feature>
<evidence type="ECO:0000313" key="12">
    <source>
        <dbReference type="Proteomes" id="UP001528411"/>
    </source>
</evidence>
<dbReference type="EMBL" id="JAQOMS010000002">
    <property type="protein sequence ID" value="MDC2889416.1"/>
    <property type="molecule type" value="Genomic_DNA"/>
</dbReference>
<accession>A0ABT5FFN6</accession>
<dbReference type="Proteomes" id="UP001528411">
    <property type="component" value="Unassembled WGS sequence"/>
</dbReference>
<comment type="function">
    <text evidence="9">Part of the tripartite ATP-independent periplasmic (TRAP) transport system.</text>
</comment>
<proteinExistence type="inferred from homology"/>
<comment type="similarity">
    <text evidence="8 9">Belongs to the TRAP transporter small permease family.</text>
</comment>
<gene>
    <name evidence="11" type="ORF">PN838_12300</name>
</gene>
<evidence type="ECO:0000256" key="3">
    <source>
        <dbReference type="ARBA" id="ARBA00022475"/>
    </source>
</evidence>
<sequence>MISKNRIAFQFVTLCYKFSNLVGRTIAWLTLTMMLLMTLVVILRYAFNVGSIAMQEGVMYLHAFVLMLGMATTLKNDQHVRVDIFYRRMSSKHKQSINVIGHCLFLIPTCIFILMMSWDYVLQSWQVSEGSQEAGGLPIVYLLKSLLFIMPLLLILQALAEVVEILANKFGPQQITQTTDKEA</sequence>
<comment type="caution">
    <text evidence="11">The sequence shown here is derived from an EMBL/GenBank/DDBJ whole genome shotgun (WGS) entry which is preliminary data.</text>
</comment>
<evidence type="ECO:0000256" key="7">
    <source>
        <dbReference type="ARBA" id="ARBA00023136"/>
    </source>
</evidence>
<keyword evidence="5 9" id="KW-0812">Transmembrane</keyword>
<dbReference type="InterPro" id="IPR007387">
    <property type="entry name" value="TRAP_DctQ"/>
</dbReference>
<reference evidence="11 12" key="1">
    <citation type="submission" date="2023-01" db="EMBL/GenBank/DDBJ databases">
        <title>Psychrosphaera sp. nov., isolated from marine algae.</title>
        <authorList>
            <person name="Bayburt H."/>
            <person name="Choi B.J."/>
            <person name="Kim J.M."/>
            <person name="Choi D.G."/>
            <person name="Jeon C.O."/>
        </authorList>
    </citation>
    <scope>NUCLEOTIDE SEQUENCE [LARGE SCALE GENOMIC DNA]</scope>
    <source>
        <strain evidence="11 12">G1-22</strain>
    </source>
</reference>
<keyword evidence="4 9" id="KW-0997">Cell inner membrane</keyword>
<evidence type="ECO:0000256" key="4">
    <source>
        <dbReference type="ARBA" id="ARBA00022519"/>
    </source>
</evidence>
<dbReference type="PANTHER" id="PTHR35011:SF4">
    <property type="entry name" value="SLL1102 PROTEIN"/>
    <property type="match status" value="1"/>
</dbReference>
<comment type="subunit">
    <text evidence="9">The complex comprises the extracytoplasmic solute receptor protein and the two transmembrane proteins.</text>
</comment>
<comment type="subcellular location">
    <subcellularLocation>
        <location evidence="1 9">Cell inner membrane</location>
        <topology evidence="1 9">Multi-pass membrane protein</topology>
    </subcellularLocation>
</comment>
<evidence type="ECO:0000256" key="2">
    <source>
        <dbReference type="ARBA" id="ARBA00022448"/>
    </source>
</evidence>
<evidence type="ECO:0000256" key="9">
    <source>
        <dbReference type="RuleBase" id="RU369079"/>
    </source>
</evidence>
<keyword evidence="2 9" id="KW-0813">Transport</keyword>
<name>A0ABT5FFN6_9GAMM</name>
<dbReference type="InterPro" id="IPR055348">
    <property type="entry name" value="DctQ"/>
</dbReference>
<dbReference type="RefSeq" id="WP_252736728.1">
    <property type="nucleotide sequence ID" value="NZ_JAQOMS010000002.1"/>
</dbReference>
<keyword evidence="3" id="KW-1003">Cell membrane</keyword>
<dbReference type="PANTHER" id="PTHR35011">
    <property type="entry name" value="2,3-DIKETO-L-GULONATE TRAP TRANSPORTER SMALL PERMEASE PROTEIN YIAM"/>
    <property type="match status" value="1"/>
</dbReference>
<evidence type="ECO:0000256" key="6">
    <source>
        <dbReference type="ARBA" id="ARBA00022989"/>
    </source>
</evidence>
<evidence type="ECO:0000256" key="8">
    <source>
        <dbReference type="ARBA" id="ARBA00038436"/>
    </source>
</evidence>
<feature type="transmembrane region" description="Helical" evidence="9">
    <location>
        <begin position="97"/>
        <end position="118"/>
    </location>
</feature>
<dbReference type="Pfam" id="PF04290">
    <property type="entry name" value="DctQ"/>
    <property type="match status" value="1"/>
</dbReference>